<dbReference type="AlphaFoldDB" id="A0A835QS43"/>
<gene>
    <name evidence="2" type="ORF">HPP92_014735</name>
    <name evidence="1" type="ORF">HPP92_015239</name>
</gene>
<accession>A0A835QS43</accession>
<comment type="caution">
    <text evidence="2">The sequence shown here is derived from an EMBL/GenBank/DDBJ whole genome shotgun (WGS) entry which is preliminary data.</text>
</comment>
<protein>
    <submittedName>
        <fullName evidence="2">Uncharacterized protein</fullName>
    </submittedName>
</protein>
<name>A0A835QS43_VANPL</name>
<dbReference type="Proteomes" id="UP000636800">
    <property type="component" value="Chromosome 7"/>
</dbReference>
<keyword evidence="3" id="KW-1185">Reference proteome</keyword>
<evidence type="ECO:0000313" key="2">
    <source>
        <dbReference type="EMBL" id="KAG0475049.1"/>
    </source>
</evidence>
<reference evidence="3 4" key="1">
    <citation type="journal article" date="2020" name="Nat. Food">
        <title>A phased Vanilla planifolia genome enables genetic improvement of flavour and production.</title>
        <authorList>
            <person name="Hasing T."/>
            <person name="Tang H."/>
            <person name="Brym M."/>
            <person name="Khazi F."/>
            <person name="Huang T."/>
            <person name="Chambers A.H."/>
        </authorList>
    </citation>
    <scope>NUCLEOTIDE SEQUENCE [LARGE SCALE GENOMIC DNA]</scope>
    <source>
        <tissue evidence="2">Leaf</tissue>
    </source>
</reference>
<evidence type="ECO:0000313" key="1">
    <source>
        <dbReference type="EMBL" id="KAG0473382.1"/>
    </source>
</evidence>
<sequence>MEKEAIVAERKKTSCIPMALRLRRRRRTPVVVLGSKESRRRNRSLFHRAKVILSILWRFLNKEAPAVADKTPFSTAFSHKYIAGGVTRPSMSSLVL</sequence>
<organism evidence="2 4">
    <name type="scientific">Vanilla planifolia</name>
    <name type="common">Vanilla</name>
    <dbReference type="NCBI Taxonomy" id="51239"/>
    <lineage>
        <taxon>Eukaryota</taxon>
        <taxon>Viridiplantae</taxon>
        <taxon>Streptophyta</taxon>
        <taxon>Embryophyta</taxon>
        <taxon>Tracheophyta</taxon>
        <taxon>Spermatophyta</taxon>
        <taxon>Magnoliopsida</taxon>
        <taxon>Liliopsida</taxon>
        <taxon>Asparagales</taxon>
        <taxon>Orchidaceae</taxon>
        <taxon>Vanilloideae</taxon>
        <taxon>Vanilleae</taxon>
        <taxon>Vanilla</taxon>
    </lineage>
</organism>
<dbReference type="EMBL" id="JADCNM010000007">
    <property type="protein sequence ID" value="KAG0475049.1"/>
    <property type="molecule type" value="Genomic_DNA"/>
</dbReference>
<evidence type="ECO:0000313" key="3">
    <source>
        <dbReference type="Proteomes" id="UP000636800"/>
    </source>
</evidence>
<proteinExistence type="predicted"/>
<evidence type="ECO:0000313" key="4">
    <source>
        <dbReference type="Proteomes" id="UP000639772"/>
    </source>
</evidence>
<dbReference type="Proteomes" id="UP000639772">
    <property type="component" value="Chromosome 7"/>
</dbReference>
<dbReference type="EMBL" id="JADCNL010000007">
    <property type="protein sequence ID" value="KAG0473382.1"/>
    <property type="molecule type" value="Genomic_DNA"/>
</dbReference>